<keyword evidence="4" id="KW-1185">Reference proteome</keyword>
<feature type="region of interest" description="Disordered" evidence="1">
    <location>
        <begin position="67"/>
        <end position="91"/>
    </location>
</feature>
<feature type="transmembrane region" description="Helical" evidence="2">
    <location>
        <begin position="12"/>
        <end position="33"/>
    </location>
</feature>
<evidence type="ECO:0000256" key="2">
    <source>
        <dbReference type="SAM" id="Phobius"/>
    </source>
</evidence>
<dbReference type="EMBL" id="JBHSXI010000012">
    <property type="protein sequence ID" value="MFC6889884.1"/>
    <property type="molecule type" value="Genomic_DNA"/>
</dbReference>
<keyword evidence="2" id="KW-1133">Transmembrane helix</keyword>
<evidence type="ECO:0000313" key="3">
    <source>
        <dbReference type="EMBL" id="MFC6889884.1"/>
    </source>
</evidence>
<proteinExistence type="predicted"/>
<dbReference type="RefSeq" id="WP_379769119.1">
    <property type="nucleotide sequence ID" value="NZ_JBHSXI010000012.1"/>
</dbReference>
<name>A0ABD5UKL2_9EURY</name>
<evidence type="ECO:0000256" key="1">
    <source>
        <dbReference type="SAM" id="MobiDB-lite"/>
    </source>
</evidence>
<keyword evidence="2" id="KW-0812">Transmembrane</keyword>
<feature type="transmembrane region" description="Helical" evidence="2">
    <location>
        <begin position="45"/>
        <end position="62"/>
    </location>
</feature>
<accession>A0ABD5UKL2</accession>
<evidence type="ECO:0000313" key="4">
    <source>
        <dbReference type="Proteomes" id="UP001596333"/>
    </source>
</evidence>
<protein>
    <submittedName>
        <fullName evidence="3">Uncharacterized protein</fullName>
    </submittedName>
</protein>
<organism evidence="3 4">
    <name type="scientific">Halorubrum trueperi</name>
    <dbReference type="NCBI Taxonomy" id="2004704"/>
    <lineage>
        <taxon>Archaea</taxon>
        <taxon>Methanobacteriati</taxon>
        <taxon>Methanobacteriota</taxon>
        <taxon>Stenosarchaea group</taxon>
        <taxon>Halobacteria</taxon>
        <taxon>Halobacteriales</taxon>
        <taxon>Haloferacaceae</taxon>
        <taxon>Halorubrum</taxon>
    </lineage>
</organism>
<gene>
    <name evidence="3" type="ORF">ACFQEY_12760</name>
</gene>
<reference evidence="3 4" key="1">
    <citation type="journal article" date="2019" name="Int. J. Syst. Evol. Microbiol.">
        <title>The Global Catalogue of Microorganisms (GCM) 10K type strain sequencing project: providing services to taxonomists for standard genome sequencing and annotation.</title>
        <authorList>
            <consortium name="The Broad Institute Genomics Platform"/>
            <consortium name="The Broad Institute Genome Sequencing Center for Infectious Disease"/>
            <person name="Wu L."/>
            <person name="Ma J."/>
        </authorList>
    </citation>
    <scope>NUCLEOTIDE SEQUENCE [LARGE SCALE GENOMIC DNA]</scope>
    <source>
        <strain evidence="3 4">Y73</strain>
    </source>
</reference>
<dbReference type="AlphaFoldDB" id="A0ABD5UKL2"/>
<dbReference type="Proteomes" id="UP001596333">
    <property type="component" value="Unassembled WGS sequence"/>
</dbReference>
<keyword evidence="2" id="KW-0472">Membrane</keyword>
<comment type="caution">
    <text evidence="3">The sequence shown here is derived from an EMBL/GenBank/DDBJ whole genome shotgun (WGS) entry which is preliminary data.</text>
</comment>
<sequence length="91" mass="9674">MSDGSGRTTFTDGYVVPIAGLLGLLFALMAGVTAPRILSGNPADVLLPIGFAVGSLATIWFRRRYAAADADRERDAPSDNDTETATDDRRD</sequence>